<evidence type="ECO:0000313" key="3">
    <source>
        <dbReference type="Proteomes" id="UP001597068"/>
    </source>
</evidence>
<keyword evidence="3" id="KW-1185">Reference proteome</keyword>
<protein>
    <submittedName>
        <fullName evidence="2">DUF6924 domain-containing protein</fullName>
    </submittedName>
</protein>
<dbReference type="InterPro" id="IPR053832">
    <property type="entry name" value="DUF6924"/>
</dbReference>
<sequence>MTPPWPQIRGLTYSTIGRNLVGTMHAGPEPRRVFYGHPGRWRTEDADGAPVWIDTPTDSWNIPGDGTAATHRVKNARALVSYTGLGPRQLFQPHRWWPAENRFSQTDIGDPDGPTPVEVHGRPGHELVFPNAGSPITVVIDVEIGVALRWEQGGEVIELSDPEIDVTLDPTLFAWNGPVVDEDDPTVSDEQRAHETKMQAVAEMPTTDVGYLPLSTHSSAIDGDPLTGALDLSVHGQTPQVVVRRWLTALPEPEAPFHVSHLGHAWRREIAPWSVELRAHGPLDDDEVDRIVGSLRLPDPPGDIAALRREDGERRRHIEAQALLERLGTGRSLAELLDSEYSPSLLVRTDFSDDARWADVAQAAMEPVESGDSQFPTFEANLVCVDHPENEGLTATDLVNRTGDDPPFYAFIADAQSMSDPEMSVLAVDLGRTEWGHEPGRTFRVIPSEMSSVENNLSISNMDFRDFADSTDDDGVFRGFPPPLPVVGTLDRDTLLAIAASGSSRSITMFAAEVADDPHAACELRQQARSQLRDWIELVDNFSARPGAGEFLAAASHDGVVHSGHLPRLMGGYWTILVDPDTGTLEAALLIEAPHG</sequence>
<dbReference type="EMBL" id="JBHTIL010000001">
    <property type="protein sequence ID" value="MFD0925531.1"/>
    <property type="molecule type" value="Genomic_DNA"/>
</dbReference>
<dbReference type="RefSeq" id="WP_253646526.1">
    <property type="nucleotide sequence ID" value="NZ_BAAAMO010000002.1"/>
</dbReference>
<gene>
    <name evidence="2" type="ORF">ACFQ04_07250</name>
</gene>
<comment type="caution">
    <text evidence="2">The sequence shown here is derived from an EMBL/GenBank/DDBJ whole genome shotgun (WGS) entry which is preliminary data.</text>
</comment>
<name>A0ABW3G586_9NOCA</name>
<dbReference type="Proteomes" id="UP001597068">
    <property type="component" value="Unassembled WGS sequence"/>
</dbReference>
<evidence type="ECO:0000259" key="1">
    <source>
        <dbReference type="Pfam" id="PF21962"/>
    </source>
</evidence>
<feature type="domain" description="DUF6924" evidence="1">
    <location>
        <begin position="344"/>
        <end position="480"/>
    </location>
</feature>
<organism evidence="2 3">
    <name type="scientific">Williamsia deligens</name>
    <dbReference type="NCBI Taxonomy" id="321325"/>
    <lineage>
        <taxon>Bacteria</taxon>
        <taxon>Bacillati</taxon>
        <taxon>Actinomycetota</taxon>
        <taxon>Actinomycetes</taxon>
        <taxon>Mycobacteriales</taxon>
        <taxon>Nocardiaceae</taxon>
        <taxon>Williamsia</taxon>
    </lineage>
</organism>
<proteinExistence type="predicted"/>
<evidence type="ECO:0000313" key="2">
    <source>
        <dbReference type="EMBL" id="MFD0925531.1"/>
    </source>
</evidence>
<reference evidence="3" key="1">
    <citation type="journal article" date="2019" name="Int. J. Syst. Evol. Microbiol.">
        <title>The Global Catalogue of Microorganisms (GCM) 10K type strain sequencing project: providing services to taxonomists for standard genome sequencing and annotation.</title>
        <authorList>
            <consortium name="The Broad Institute Genomics Platform"/>
            <consortium name="The Broad Institute Genome Sequencing Center for Infectious Disease"/>
            <person name="Wu L."/>
            <person name="Ma J."/>
        </authorList>
    </citation>
    <scope>NUCLEOTIDE SEQUENCE [LARGE SCALE GENOMIC DNA]</scope>
    <source>
        <strain evidence="3">CCUG 50873</strain>
    </source>
</reference>
<accession>A0ABW3G586</accession>
<dbReference type="Pfam" id="PF21962">
    <property type="entry name" value="DUF6924"/>
    <property type="match status" value="1"/>
</dbReference>